<dbReference type="CDD" id="cd03424">
    <property type="entry name" value="NUDIX_ADPRase_Nudt5_UGPPase_Nudt14"/>
    <property type="match status" value="1"/>
</dbReference>
<evidence type="ECO:0000313" key="9">
    <source>
        <dbReference type="EMBL" id="QDU90347.1"/>
    </source>
</evidence>
<gene>
    <name evidence="9" type="primary">nudF_1</name>
    <name evidence="9" type="ORF">Pla175_37510</name>
</gene>
<evidence type="ECO:0000256" key="2">
    <source>
        <dbReference type="ARBA" id="ARBA00001946"/>
    </source>
</evidence>
<evidence type="ECO:0000256" key="5">
    <source>
        <dbReference type="ARBA" id="ARBA00022801"/>
    </source>
</evidence>
<dbReference type="SUPFAM" id="SSF55811">
    <property type="entry name" value="Nudix"/>
    <property type="match status" value="1"/>
</dbReference>
<evidence type="ECO:0000256" key="1">
    <source>
        <dbReference type="ARBA" id="ARBA00000847"/>
    </source>
</evidence>
<protein>
    <recommendedName>
        <fullName evidence="4">GDP-mannose pyrophosphatase</fullName>
    </recommendedName>
    <alternativeName>
        <fullName evidence="6">GDP-mannose hydrolase</fullName>
    </alternativeName>
    <alternativeName>
        <fullName evidence="7">GDPMK</fullName>
    </alternativeName>
</protein>
<sequence length="178" mass="19009">MNKQESRVLYAGRHLTMVARGHWEYATRNTARPSVGIVAITDAGDVVLVEQHRPPVGRSVIELPAGLSGDIAGNEDEALVEAARRELLEETGYVAARWTELCTGYSSPGLTDESITLYLAQGLRRQGAGGGDASEAITIHEVPLAEVLNWLSARGAAADLKLLAGLYAATQEISSQNK</sequence>
<accession>A0A518DFT4</accession>
<dbReference type="OrthoDB" id="9794310at2"/>
<dbReference type="Gene3D" id="3.90.79.10">
    <property type="entry name" value="Nucleoside Triphosphate Pyrophosphohydrolase"/>
    <property type="match status" value="1"/>
</dbReference>
<feature type="domain" description="Nudix hydrolase" evidence="8">
    <location>
        <begin position="30"/>
        <end position="164"/>
    </location>
</feature>
<dbReference type="PANTHER" id="PTHR11839">
    <property type="entry name" value="UDP/ADP-SUGAR PYROPHOSPHATASE"/>
    <property type="match status" value="1"/>
</dbReference>
<keyword evidence="10" id="KW-1185">Reference proteome</keyword>
<reference evidence="9 10" key="1">
    <citation type="submission" date="2019-02" db="EMBL/GenBank/DDBJ databases">
        <title>Deep-cultivation of Planctomycetes and their phenomic and genomic characterization uncovers novel biology.</title>
        <authorList>
            <person name="Wiegand S."/>
            <person name="Jogler M."/>
            <person name="Boedeker C."/>
            <person name="Pinto D."/>
            <person name="Vollmers J."/>
            <person name="Rivas-Marin E."/>
            <person name="Kohn T."/>
            <person name="Peeters S.H."/>
            <person name="Heuer A."/>
            <person name="Rast P."/>
            <person name="Oberbeckmann S."/>
            <person name="Bunk B."/>
            <person name="Jeske O."/>
            <person name="Meyerdierks A."/>
            <person name="Storesund J.E."/>
            <person name="Kallscheuer N."/>
            <person name="Luecker S."/>
            <person name="Lage O.M."/>
            <person name="Pohl T."/>
            <person name="Merkel B.J."/>
            <person name="Hornburger P."/>
            <person name="Mueller R.-W."/>
            <person name="Bruemmer F."/>
            <person name="Labrenz M."/>
            <person name="Spormann A.M."/>
            <person name="Op den Camp H."/>
            <person name="Overmann J."/>
            <person name="Amann R."/>
            <person name="Jetten M.S.M."/>
            <person name="Mascher T."/>
            <person name="Medema M.H."/>
            <person name="Devos D.P."/>
            <person name="Kaster A.-K."/>
            <person name="Ovreas L."/>
            <person name="Rohde M."/>
            <person name="Galperin M.Y."/>
            <person name="Jogler C."/>
        </authorList>
    </citation>
    <scope>NUCLEOTIDE SEQUENCE [LARGE SCALE GENOMIC DNA]</scope>
    <source>
        <strain evidence="9 10">Pla175</strain>
    </source>
</reference>
<proteinExistence type="inferred from homology"/>
<dbReference type="PROSITE" id="PS51462">
    <property type="entry name" value="NUDIX"/>
    <property type="match status" value="1"/>
</dbReference>
<dbReference type="GO" id="GO:0016787">
    <property type="term" value="F:hydrolase activity"/>
    <property type="evidence" value="ECO:0007669"/>
    <property type="project" value="UniProtKB-KW"/>
</dbReference>
<evidence type="ECO:0000256" key="6">
    <source>
        <dbReference type="ARBA" id="ARBA00032162"/>
    </source>
</evidence>
<evidence type="ECO:0000256" key="4">
    <source>
        <dbReference type="ARBA" id="ARBA00016377"/>
    </source>
</evidence>
<evidence type="ECO:0000259" key="8">
    <source>
        <dbReference type="PROSITE" id="PS51462"/>
    </source>
</evidence>
<dbReference type="Proteomes" id="UP000317429">
    <property type="component" value="Chromosome"/>
</dbReference>
<dbReference type="AlphaFoldDB" id="A0A518DFT4"/>
<keyword evidence="5 9" id="KW-0378">Hydrolase</keyword>
<dbReference type="EMBL" id="CP036291">
    <property type="protein sequence ID" value="QDU90347.1"/>
    <property type="molecule type" value="Genomic_DNA"/>
</dbReference>
<evidence type="ECO:0000256" key="3">
    <source>
        <dbReference type="ARBA" id="ARBA00007275"/>
    </source>
</evidence>
<organism evidence="9 10">
    <name type="scientific">Pirellulimonas nuda</name>
    <dbReference type="NCBI Taxonomy" id="2528009"/>
    <lineage>
        <taxon>Bacteria</taxon>
        <taxon>Pseudomonadati</taxon>
        <taxon>Planctomycetota</taxon>
        <taxon>Planctomycetia</taxon>
        <taxon>Pirellulales</taxon>
        <taxon>Lacipirellulaceae</taxon>
        <taxon>Pirellulimonas</taxon>
    </lineage>
</organism>
<dbReference type="GO" id="GO:0019693">
    <property type="term" value="P:ribose phosphate metabolic process"/>
    <property type="evidence" value="ECO:0007669"/>
    <property type="project" value="TreeGrafter"/>
</dbReference>
<dbReference type="InterPro" id="IPR015797">
    <property type="entry name" value="NUDIX_hydrolase-like_dom_sf"/>
</dbReference>
<name>A0A518DFT4_9BACT</name>
<dbReference type="GO" id="GO:0006753">
    <property type="term" value="P:nucleoside phosphate metabolic process"/>
    <property type="evidence" value="ECO:0007669"/>
    <property type="project" value="TreeGrafter"/>
</dbReference>
<dbReference type="RefSeq" id="WP_145288649.1">
    <property type="nucleotide sequence ID" value="NZ_CP036291.1"/>
</dbReference>
<comment type="catalytic activity">
    <reaction evidence="1">
        <text>GDP-alpha-D-mannose + H2O = alpha-D-mannose 1-phosphate + GMP + 2 H(+)</text>
        <dbReference type="Rhea" id="RHEA:27978"/>
        <dbReference type="ChEBI" id="CHEBI:15377"/>
        <dbReference type="ChEBI" id="CHEBI:15378"/>
        <dbReference type="ChEBI" id="CHEBI:57527"/>
        <dbReference type="ChEBI" id="CHEBI:58115"/>
        <dbReference type="ChEBI" id="CHEBI:58409"/>
    </reaction>
</comment>
<dbReference type="InterPro" id="IPR000086">
    <property type="entry name" value="NUDIX_hydrolase_dom"/>
</dbReference>
<dbReference type="KEGG" id="pnd:Pla175_37510"/>
<dbReference type="PANTHER" id="PTHR11839:SF18">
    <property type="entry name" value="NUDIX HYDROLASE DOMAIN-CONTAINING PROTEIN"/>
    <property type="match status" value="1"/>
</dbReference>
<dbReference type="Pfam" id="PF00293">
    <property type="entry name" value="NUDIX"/>
    <property type="match status" value="1"/>
</dbReference>
<evidence type="ECO:0000313" key="10">
    <source>
        <dbReference type="Proteomes" id="UP000317429"/>
    </source>
</evidence>
<comment type="cofactor">
    <cofactor evidence="2">
        <name>Mg(2+)</name>
        <dbReference type="ChEBI" id="CHEBI:18420"/>
    </cofactor>
</comment>
<evidence type="ECO:0000256" key="7">
    <source>
        <dbReference type="ARBA" id="ARBA00032272"/>
    </source>
</evidence>
<comment type="similarity">
    <text evidence="3">Belongs to the Nudix hydrolase family. NudK subfamily.</text>
</comment>